<dbReference type="Pfam" id="PF16011">
    <property type="entry name" value="CBM9_2"/>
    <property type="match status" value="1"/>
</dbReference>
<dbReference type="Gene3D" id="2.60.40.1190">
    <property type="match status" value="1"/>
</dbReference>
<evidence type="ECO:0000259" key="1">
    <source>
        <dbReference type="Pfam" id="PF16011"/>
    </source>
</evidence>
<reference evidence="2 3" key="1">
    <citation type="submission" date="2019-03" db="EMBL/GenBank/DDBJ databases">
        <title>Porphyromonas levii Isolated from the Uterus of Dairy Cows.</title>
        <authorList>
            <person name="Francis A.M."/>
        </authorList>
    </citation>
    <scope>NUCLEOTIDE SEQUENCE [LARGE SCALE GENOMIC DNA]</scope>
    <source>
        <strain evidence="2 3">AF5678</strain>
    </source>
</reference>
<dbReference type="STRING" id="1122973.GCA_000379925_00282"/>
<name>A0A4Y8WNH1_9PORP</name>
<dbReference type="Proteomes" id="UP000297225">
    <property type="component" value="Unassembled WGS sequence"/>
</dbReference>
<dbReference type="GO" id="GO:0004553">
    <property type="term" value="F:hydrolase activity, hydrolyzing O-glycosyl compounds"/>
    <property type="evidence" value="ECO:0007669"/>
    <property type="project" value="InterPro"/>
</dbReference>
<dbReference type="EMBL" id="SPNC01000289">
    <property type="protein sequence ID" value="TFH93854.1"/>
    <property type="molecule type" value="Genomic_DNA"/>
</dbReference>
<evidence type="ECO:0000313" key="2">
    <source>
        <dbReference type="EMBL" id="TFH93854.1"/>
    </source>
</evidence>
<gene>
    <name evidence="2" type="ORF">E4P47_09910</name>
</gene>
<dbReference type="AlphaFoldDB" id="A0A4Y8WNH1"/>
<dbReference type="CDD" id="cd09620">
    <property type="entry name" value="CBM9_like_3"/>
    <property type="match status" value="1"/>
</dbReference>
<dbReference type="OrthoDB" id="9801646at2"/>
<dbReference type="GO" id="GO:0030246">
    <property type="term" value="F:carbohydrate binding"/>
    <property type="evidence" value="ECO:0007669"/>
    <property type="project" value="InterPro"/>
</dbReference>
<sequence length="223" mass="25471">MDTYEHVIPYVPVLDALDLNSQEMVMESRALRLPIMHNNWQDEFSYTPITVADLAYSDKGIYCRFWSKGIGLKASYTEDGGKVHEDSCVEIFLQAPGNEQYINFEFNCVGTCDAARRKSRTESTPLKPVEYASIRRATSERPGLIFDRPQGVHSFWVSVFIPFELLGIDLSNPSAPNYLLGNLYKCGDKTSAPHFLSWKPIDAPHPDFHRPEQFYPIYLAPRQ</sequence>
<organism evidence="2 3">
    <name type="scientific">Porphyromonas levii</name>
    <dbReference type="NCBI Taxonomy" id="28114"/>
    <lineage>
        <taxon>Bacteria</taxon>
        <taxon>Pseudomonadati</taxon>
        <taxon>Bacteroidota</taxon>
        <taxon>Bacteroidia</taxon>
        <taxon>Bacteroidales</taxon>
        <taxon>Porphyromonadaceae</taxon>
        <taxon>Porphyromonas</taxon>
    </lineage>
</organism>
<keyword evidence="3" id="KW-1185">Reference proteome</keyword>
<dbReference type="GO" id="GO:0016052">
    <property type="term" value="P:carbohydrate catabolic process"/>
    <property type="evidence" value="ECO:0007669"/>
    <property type="project" value="InterPro"/>
</dbReference>
<comment type="caution">
    <text evidence="2">The sequence shown here is derived from an EMBL/GenBank/DDBJ whole genome shotgun (WGS) entry which is preliminary data.</text>
</comment>
<proteinExistence type="predicted"/>
<dbReference type="InterPro" id="IPR010502">
    <property type="entry name" value="Carb-bd_dom_fam9"/>
</dbReference>
<evidence type="ECO:0000313" key="3">
    <source>
        <dbReference type="Proteomes" id="UP000297225"/>
    </source>
</evidence>
<feature type="domain" description="Carbohydrate-binding" evidence="1">
    <location>
        <begin position="23"/>
        <end position="215"/>
    </location>
</feature>
<protein>
    <recommendedName>
        <fullName evidence="1">Carbohydrate-binding domain-containing protein</fullName>
    </recommendedName>
</protein>
<accession>A0A4Y8WNH1</accession>